<keyword evidence="1" id="KW-0560">Oxidoreductase</keyword>
<evidence type="ECO:0000256" key="1">
    <source>
        <dbReference type="ARBA" id="ARBA00023002"/>
    </source>
</evidence>
<dbReference type="InterPro" id="IPR036291">
    <property type="entry name" value="NAD(P)-bd_dom_sf"/>
</dbReference>
<reference evidence="4" key="2">
    <citation type="submission" date="2020-09" db="EMBL/GenBank/DDBJ databases">
        <authorList>
            <person name="Sun Q."/>
            <person name="Zhou Y."/>
        </authorList>
    </citation>
    <scope>NUCLEOTIDE SEQUENCE</scope>
    <source>
        <strain evidence="4">CGMCC 1.8984</strain>
    </source>
</reference>
<reference evidence="4" key="1">
    <citation type="journal article" date="2014" name="Int. J. Syst. Evol. Microbiol.">
        <title>Complete genome sequence of Corynebacterium casei LMG S-19264T (=DSM 44701T), isolated from a smear-ripened cheese.</title>
        <authorList>
            <consortium name="US DOE Joint Genome Institute (JGI-PGF)"/>
            <person name="Walter F."/>
            <person name="Albersmeier A."/>
            <person name="Kalinowski J."/>
            <person name="Ruckert C."/>
        </authorList>
    </citation>
    <scope>NUCLEOTIDE SEQUENCE</scope>
    <source>
        <strain evidence="4">CGMCC 1.8984</strain>
    </source>
</reference>
<dbReference type="GO" id="GO:0016616">
    <property type="term" value="F:oxidoreductase activity, acting on the CH-OH group of donors, NAD or NADP as acceptor"/>
    <property type="evidence" value="ECO:0007669"/>
    <property type="project" value="TreeGrafter"/>
</dbReference>
<dbReference type="InterPro" id="IPR050425">
    <property type="entry name" value="NAD(P)_dehydrat-like"/>
</dbReference>
<evidence type="ECO:0000259" key="3">
    <source>
        <dbReference type="Pfam" id="PF01370"/>
    </source>
</evidence>
<protein>
    <submittedName>
        <fullName evidence="4">Dihydroflavonol-4-reductase</fullName>
    </submittedName>
</protein>
<feature type="domain" description="NAD-dependent epimerase/dehydratase" evidence="3">
    <location>
        <begin position="10"/>
        <end position="248"/>
    </location>
</feature>
<dbReference type="Gene3D" id="3.40.50.720">
    <property type="entry name" value="NAD(P)-binding Rossmann-like Domain"/>
    <property type="match status" value="1"/>
</dbReference>
<dbReference type="InterPro" id="IPR001509">
    <property type="entry name" value="Epimerase_deHydtase"/>
</dbReference>
<dbReference type="AlphaFoldDB" id="A0A917PLR2"/>
<comment type="caution">
    <text evidence="4">The sequence shown here is derived from an EMBL/GenBank/DDBJ whole genome shotgun (WGS) entry which is preliminary data.</text>
</comment>
<accession>A0A917PLR2</accession>
<sequence length="352" mass="37784">MEERMSKGPILVTGVTGFVGGYVALDLLDQGYDVRGTVRNPDRADVAHLRSAADKAGTRLELVAASLLDDDGWDAAVDGVTAVEHVASPAPKYRPMDEEEVIRPAVDGTRRVLQAAARAGVKRIALTSSVDAIRAGHNLSDGRELSEDVWSVVERAEPYAKSKTIAERAAWADAASLGIDLTVLNPSLILGPVQTATTNVSVDIIRQLLTGELSGLPRLGFAPVDVRDVATAHRVVLERPEAIGRRYVLSTEAIWLADIARVLAEEYNPKGYSVPTRAIPGWIVRLGARFDPTLRLALPLLNQPARNSSARARTELGWTTRETRTTILETAESLVAAGIVKPVATFIPSVPG</sequence>
<evidence type="ECO:0000256" key="2">
    <source>
        <dbReference type="ARBA" id="ARBA00023445"/>
    </source>
</evidence>
<dbReference type="EMBL" id="BMMD01000012">
    <property type="protein sequence ID" value="GGJ83350.1"/>
    <property type="molecule type" value="Genomic_DNA"/>
</dbReference>
<dbReference type="FunFam" id="3.40.50.720:FF:000336">
    <property type="entry name" value="Aldehyde reductase"/>
    <property type="match status" value="1"/>
</dbReference>
<comment type="similarity">
    <text evidence="2">Belongs to the NAD(P)-dependent epimerase/dehydratase family. Dihydroflavonol-4-reductase subfamily.</text>
</comment>
<proteinExistence type="inferred from homology"/>
<organism evidence="4 5">
    <name type="scientific">Agromyces bauzanensis</name>
    <dbReference type="NCBI Taxonomy" id="1308924"/>
    <lineage>
        <taxon>Bacteria</taxon>
        <taxon>Bacillati</taxon>
        <taxon>Actinomycetota</taxon>
        <taxon>Actinomycetes</taxon>
        <taxon>Micrococcales</taxon>
        <taxon>Microbacteriaceae</taxon>
        <taxon>Agromyces</taxon>
    </lineage>
</organism>
<dbReference type="Proteomes" id="UP000636956">
    <property type="component" value="Unassembled WGS sequence"/>
</dbReference>
<dbReference type="PANTHER" id="PTHR10366">
    <property type="entry name" value="NAD DEPENDENT EPIMERASE/DEHYDRATASE"/>
    <property type="match status" value="1"/>
</dbReference>
<evidence type="ECO:0000313" key="5">
    <source>
        <dbReference type="Proteomes" id="UP000636956"/>
    </source>
</evidence>
<dbReference type="SUPFAM" id="SSF51735">
    <property type="entry name" value="NAD(P)-binding Rossmann-fold domains"/>
    <property type="match status" value="1"/>
</dbReference>
<dbReference type="PANTHER" id="PTHR10366:SF564">
    <property type="entry name" value="STEROL-4-ALPHA-CARBOXYLATE 3-DEHYDROGENASE, DECARBOXYLATING"/>
    <property type="match status" value="1"/>
</dbReference>
<name>A0A917PLR2_9MICO</name>
<evidence type="ECO:0000313" key="4">
    <source>
        <dbReference type="EMBL" id="GGJ83350.1"/>
    </source>
</evidence>
<keyword evidence="5" id="KW-1185">Reference proteome</keyword>
<gene>
    <name evidence="4" type="ORF">GCM10011372_22080</name>
</gene>
<dbReference type="Pfam" id="PF01370">
    <property type="entry name" value="Epimerase"/>
    <property type="match status" value="1"/>
</dbReference>